<dbReference type="Pfam" id="PF07475">
    <property type="entry name" value="Hpr_kinase_C"/>
    <property type="match status" value="1"/>
</dbReference>
<accession>A0A6M1RT42</accession>
<dbReference type="PANTHER" id="PTHR30305">
    <property type="entry name" value="PROTEIN YJDM-RELATED"/>
    <property type="match status" value="1"/>
</dbReference>
<dbReference type="EC" id="2.7.11.-" evidence="11"/>
<evidence type="ECO:0000256" key="11">
    <source>
        <dbReference type="HAMAP-Rule" id="MF_01249"/>
    </source>
</evidence>
<evidence type="ECO:0000256" key="10">
    <source>
        <dbReference type="ARBA" id="ARBA00047657"/>
    </source>
</evidence>
<comment type="catalytic activity">
    <reaction evidence="10 11">
        <text>[HPr protein]-O-phospho-L-serine + phosphate + H(+) = [HPr protein]-L-serine + diphosphate</text>
        <dbReference type="Rhea" id="RHEA:46604"/>
        <dbReference type="Rhea" id="RHEA-COMP:11602"/>
        <dbReference type="Rhea" id="RHEA-COMP:11603"/>
        <dbReference type="ChEBI" id="CHEBI:15378"/>
        <dbReference type="ChEBI" id="CHEBI:29999"/>
        <dbReference type="ChEBI" id="CHEBI:33019"/>
        <dbReference type="ChEBI" id="CHEBI:43474"/>
        <dbReference type="ChEBI" id="CHEBI:83421"/>
    </reaction>
</comment>
<dbReference type="GO" id="GO:0000155">
    <property type="term" value="F:phosphorelay sensor kinase activity"/>
    <property type="evidence" value="ECO:0007669"/>
    <property type="project" value="InterPro"/>
</dbReference>
<keyword evidence="6 11" id="KW-0547">Nucleotide-binding</keyword>
<feature type="domain" description="HPr kinase/phosphorylase C-terminal" evidence="13">
    <location>
        <begin position="140"/>
        <end position="307"/>
    </location>
</feature>
<name>A0A6M1RT42_9BACT</name>
<dbReference type="HAMAP" id="MF_01249">
    <property type="entry name" value="HPr_kinase"/>
    <property type="match status" value="1"/>
</dbReference>
<comment type="cofactor">
    <cofactor evidence="11">
        <name>Mg(2+)</name>
        <dbReference type="ChEBI" id="CHEBI:18420"/>
    </cofactor>
</comment>
<dbReference type="CDD" id="cd01918">
    <property type="entry name" value="HprK_C"/>
    <property type="match status" value="1"/>
</dbReference>
<evidence type="ECO:0000259" key="12">
    <source>
        <dbReference type="Pfam" id="PF02603"/>
    </source>
</evidence>
<feature type="binding site" evidence="11">
    <location>
        <begin position="162"/>
        <end position="169"/>
    </location>
    <ligand>
        <name>ATP</name>
        <dbReference type="ChEBI" id="CHEBI:30616"/>
    </ligand>
</feature>
<protein>
    <recommendedName>
        <fullName evidence="11">HPr kinase/phosphorylase</fullName>
        <shortName evidence="11">HPrK/P</shortName>
        <ecNumber evidence="11">2.7.11.-</ecNumber>
        <ecNumber evidence="11">2.7.4.-</ecNumber>
    </recommendedName>
    <alternativeName>
        <fullName evidence="11">HPr(Ser) kinase/phosphorylase</fullName>
    </alternativeName>
</protein>
<evidence type="ECO:0000256" key="3">
    <source>
        <dbReference type="ARBA" id="ARBA00011643"/>
    </source>
</evidence>
<dbReference type="GO" id="GO:0004674">
    <property type="term" value="F:protein serine/threonine kinase activity"/>
    <property type="evidence" value="ECO:0007669"/>
    <property type="project" value="UniProtKB-KW"/>
</dbReference>
<evidence type="ECO:0000259" key="13">
    <source>
        <dbReference type="Pfam" id="PF07475"/>
    </source>
</evidence>
<dbReference type="Gene3D" id="3.40.1390.20">
    <property type="entry name" value="HprK N-terminal domain-like"/>
    <property type="match status" value="1"/>
</dbReference>
<evidence type="ECO:0000256" key="1">
    <source>
        <dbReference type="ARBA" id="ARBA00001120"/>
    </source>
</evidence>
<keyword evidence="7 11" id="KW-0418">Kinase</keyword>
<evidence type="ECO:0000256" key="7">
    <source>
        <dbReference type="ARBA" id="ARBA00022777"/>
    </source>
</evidence>
<dbReference type="InterPro" id="IPR027417">
    <property type="entry name" value="P-loop_NTPase"/>
</dbReference>
<comment type="miscellaneous">
    <text evidence="11">Both phosphorylation and phosphorolysis are carried out by the same active site and suggest a common mechanism for both reactions.</text>
</comment>
<feature type="active site" description="Proton acceptor; for phosphorylation activity. Proton donor; for dephosphorylation activity" evidence="11">
    <location>
        <position position="186"/>
    </location>
</feature>
<evidence type="ECO:0000313" key="14">
    <source>
        <dbReference type="EMBL" id="NGO39805.1"/>
    </source>
</evidence>
<keyword evidence="4 11" id="KW-0723">Serine/threonine-protein kinase</keyword>
<feature type="region of interest" description="Important for the catalytic mechanism of both phosphorylation and dephosphorylation" evidence="11">
    <location>
        <begin position="210"/>
        <end position="219"/>
    </location>
</feature>
<dbReference type="EC" id="2.7.4.-" evidence="11"/>
<comment type="caution">
    <text evidence="11">Lacks conserved residue(s) required for the propagation of feature annotation.</text>
</comment>
<feature type="binding site" evidence="11">
    <location>
        <position position="211"/>
    </location>
    <ligand>
        <name>Mg(2+)</name>
        <dbReference type="ChEBI" id="CHEBI:18420"/>
    </ligand>
</feature>
<evidence type="ECO:0000256" key="9">
    <source>
        <dbReference type="ARBA" id="ARBA00023268"/>
    </source>
</evidence>
<sequence length="318" mass="35731">MGAPEKETVTVERFYTEFADELGLRLIAGAGGLKRVIREPTINRPGLVLTGFTRYFAFKRIQVLGNAETHYLRSLDRAERLKRYRLLFSKPIPCVVYSRSLRPDPDLVRLAEKQDVPLFQCPLITMQFINRATMALEALFAPRCTELGSMVDILGIGVLIRGESGIGKSESVLALIERGYSLVSDDATRFTLVEGHRLIGTSPELTRGYMEVRGIGIINVAAMFGVRSVRLSKELDLVITLKPWEEVPDVDRLGMEQEYIEILGQKVPHITLPVRPGRDLARLIEVAAFHIKLVESGHNPAREMNDRLLAHMAGERRL</sequence>
<evidence type="ECO:0000313" key="15">
    <source>
        <dbReference type="Proteomes" id="UP000477311"/>
    </source>
</evidence>
<dbReference type="SUPFAM" id="SSF53795">
    <property type="entry name" value="PEP carboxykinase-like"/>
    <property type="match status" value="1"/>
</dbReference>
<keyword evidence="11" id="KW-0460">Magnesium</keyword>
<dbReference type="GO" id="GO:0006109">
    <property type="term" value="P:regulation of carbohydrate metabolic process"/>
    <property type="evidence" value="ECO:0007669"/>
    <property type="project" value="UniProtKB-UniRule"/>
</dbReference>
<evidence type="ECO:0000256" key="4">
    <source>
        <dbReference type="ARBA" id="ARBA00022527"/>
    </source>
</evidence>
<keyword evidence="9 11" id="KW-0511">Multifunctional enzyme</keyword>
<dbReference type="SUPFAM" id="SSF75138">
    <property type="entry name" value="HprK N-terminal domain-like"/>
    <property type="match status" value="1"/>
</dbReference>
<dbReference type="Pfam" id="PF02603">
    <property type="entry name" value="Hpr_kinase_N"/>
    <property type="match status" value="1"/>
</dbReference>
<evidence type="ECO:0000256" key="5">
    <source>
        <dbReference type="ARBA" id="ARBA00022679"/>
    </source>
</evidence>
<dbReference type="GO" id="GO:0004712">
    <property type="term" value="F:protein serine/threonine/tyrosine kinase activity"/>
    <property type="evidence" value="ECO:0007669"/>
    <property type="project" value="UniProtKB-UniRule"/>
</dbReference>
<dbReference type="EMBL" id="JAAKYA010000072">
    <property type="protein sequence ID" value="NGO39805.1"/>
    <property type="molecule type" value="Genomic_DNA"/>
</dbReference>
<keyword evidence="11" id="KW-0479">Metal-binding</keyword>
<comment type="subunit">
    <text evidence="3 11">Homohexamer.</text>
</comment>
<comment type="similarity">
    <text evidence="2 11">Belongs to the HPrK/P family.</text>
</comment>
<feature type="active site" evidence="11">
    <location>
        <position position="252"/>
    </location>
</feature>
<comment type="catalytic activity">
    <reaction evidence="1 11">
        <text>[HPr protein]-L-serine + ATP = [HPr protein]-O-phospho-L-serine + ADP + H(+)</text>
        <dbReference type="Rhea" id="RHEA:46600"/>
        <dbReference type="Rhea" id="RHEA-COMP:11602"/>
        <dbReference type="Rhea" id="RHEA-COMP:11603"/>
        <dbReference type="ChEBI" id="CHEBI:15378"/>
        <dbReference type="ChEBI" id="CHEBI:29999"/>
        <dbReference type="ChEBI" id="CHEBI:30616"/>
        <dbReference type="ChEBI" id="CHEBI:83421"/>
        <dbReference type="ChEBI" id="CHEBI:456216"/>
    </reaction>
</comment>
<proteinExistence type="inferred from homology"/>
<dbReference type="AlphaFoldDB" id="A0A6M1RT42"/>
<dbReference type="GO" id="GO:0005524">
    <property type="term" value="F:ATP binding"/>
    <property type="evidence" value="ECO:0007669"/>
    <property type="project" value="UniProtKB-UniRule"/>
</dbReference>
<evidence type="ECO:0000256" key="6">
    <source>
        <dbReference type="ARBA" id="ARBA00022741"/>
    </source>
</evidence>
<gene>
    <name evidence="11 14" type="primary">hprK</name>
    <name evidence="14" type="ORF">G4L39_10425</name>
</gene>
<dbReference type="Proteomes" id="UP000477311">
    <property type="component" value="Unassembled WGS sequence"/>
</dbReference>
<dbReference type="InterPro" id="IPR003755">
    <property type="entry name" value="HPr(Ser)_kin/Pase"/>
</dbReference>
<comment type="function">
    <text evidence="11">Catalyzes the ATP- as well as the pyrophosphate-dependent phosphorylation of a specific serine residue in HPr, a phosphocarrier protein of the phosphoenolpyruvate-dependent sugar phosphotransferase system (PTS). HprK/P also catalyzes the pyrophosphate-producing, inorganic phosphate-dependent dephosphorylation (phosphorolysis) of seryl-phosphorylated HPr (P-Ser-HPr).</text>
</comment>
<dbReference type="Gene3D" id="3.40.50.300">
    <property type="entry name" value="P-loop containing nucleotide triphosphate hydrolases"/>
    <property type="match status" value="1"/>
</dbReference>
<dbReference type="GO" id="GO:0000287">
    <property type="term" value="F:magnesium ion binding"/>
    <property type="evidence" value="ECO:0007669"/>
    <property type="project" value="UniProtKB-UniRule"/>
</dbReference>
<dbReference type="RefSeq" id="WP_165108043.1">
    <property type="nucleotide sequence ID" value="NZ_JAAKYA010000072.1"/>
</dbReference>
<organism evidence="14 15">
    <name type="scientific">Limisphaera ngatamarikiensis</name>
    <dbReference type="NCBI Taxonomy" id="1324935"/>
    <lineage>
        <taxon>Bacteria</taxon>
        <taxon>Pseudomonadati</taxon>
        <taxon>Verrucomicrobiota</taxon>
        <taxon>Verrucomicrobiia</taxon>
        <taxon>Limisphaerales</taxon>
        <taxon>Limisphaeraceae</taxon>
        <taxon>Limisphaera</taxon>
    </lineage>
</organism>
<feature type="binding site" evidence="11">
    <location>
        <position position="169"/>
    </location>
    <ligand>
        <name>Mg(2+)</name>
        <dbReference type="ChEBI" id="CHEBI:18420"/>
    </ligand>
</feature>
<keyword evidence="5 11" id="KW-0808">Transferase</keyword>
<evidence type="ECO:0000256" key="2">
    <source>
        <dbReference type="ARBA" id="ARBA00006883"/>
    </source>
</evidence>
<feature type="region of interest" description="Important for the catalytic mechanism of dephosphorylation" evidence="11">
    <location>
        <begin position="273"/>
        <end position="278"/>
    </location>
</feature>
<dbReference type="InterPro" id="IPR028979">
    <property type="entry name" value="Ser_kin/Pase_Hpr-like_N_sf"/>
</dbReference>
<feature type="active site" evidence="11">
    <location>
        <position position="168"/>
    </location>
</feature>
<evidence type="ECO:0000256" key="8">
    <source>
        <dbReference type="ARBA" id="ARBA00022840"/>
    </source>
</evidence>
<dbReference type="PANTHER" id="PTHR30305:SF1">
    <property type="entry name" value="HPR KINASE_PHOSPHORYLASE"/>
    <property type="match status" value="1"/>
</dbReference>
<dbReference type="NCBIfam" id="TIGR00679">
    <property type="entry name" value="hpr-ser"/>
    <property type="match status" value="1"/>
</dbReference>
<feature type="domain" description="HPr(Ser) kinase/phosphorylase N-terminal" evidence="12">
    <location>
        <begin position="10"/>
        <end position="134"/>
    </location>
</feature>
<comment type="domain">
    <text evidence="11">The Walker A ATP-binding motif also binds Pi and PPi.</text>
</comment>
<reference evidence="14 15" key="1">
    <citation type="submission" date="2020-02" db="EMBL/GenBank/DDBJ databases">
        <title>Draft genome sequence of Limisphaera ngatamarikiensis NGM72.4T, a thermophilic Verrucomicrobia grouped in subdivision 3.</title>
        <authorList>
            <person name="Carere C.R."/>
            <person name="Steen J."/>
            <person name="Hugenholtz P."/>
            <person name="Stott M.B."/>
        </authorList>
    </citation>
    <scope>NUCLEOTIDE SEQUENCE [LARGE SCALE GENOMIC DNA]</scope>
    <source>
        <strain evidence="14 15">NGM72.4</strain>
    </source>
</reference>
<dbReference type="InterPro" id="IPR011126">
    <property type="entry name" value="Hpr_kin/Pase_Hpr_N"/>
</dbReference>
<keyword evidence="15" id="KW-1185">Reference proteome</keyword>
<keyword evidence="8 11" id="KW-0067">ATP-binding</keyword>
<dbReference type="InterPro" id="IPR011104">
    <property type="entry name" value="Hpr_kin/Pase_C"/>
</dbReference>
<comment type="caution">
    <text evidence="14">The sequence shown here is derived from an EMBL/GenBank/DDBJ whole genome shotgun (WGS) entry which is preliminary data.</text>
</comment>